<dbReference type="EMBL" id="SRZC01000003">
    <property type="protein sequence ID" value="TGX83618.1"/>
    <property type="molecule type" value="Genomic_DNA"/>
</dbReference>
<keyword evidence="2" id="KW-1185">Reference proteome</keyword>
<organism evidence="1 2">
    <name type="scientific">Palleniella muris</name>
    <dbReference type="NCBI Taxonomy" id="3038145"/>
    <lineage>
        <taxon>Bacteria</taxon>
        <taxon>Pseudomonadati</taxon>
        <taxon>Bacteroidota</taxon>
        <taxon>Bacteroidia</taxon>
        <taxon>Bacteroidales</taxon>
        <taxon>Prevotellaceae</taxon>
        <taxon>Palleniella</taxon>
    </lineage>
</organism>
<reference evidence="1" key="1">
    <citation type="submission" date="2019-04" db="EMBL/GenBank/DDBJ databases">
        <title>Microbes associate with the intestines of laboratory mice.</title>
        <authorList>
            <person name="Navarre W."/>
            <person name="Wong E."/>
            <person name="Huang K."/>
            <person name="Tropini C."/>
            <person name="Ng K."/>
            <person name="Yu B."/>
        </authorList>
    </citation>
    <scope>NUCLEOTIDE SEQUENCE</scope>
    <source>
        <strain evidence="1">NM73_A23</strain>
    </source>
</reference>
<accession>A0AC61QT32</accession>
<dbReference type="Proteomes" id="UP000308886">
    <property type="component" value="Unassembled WGS sequence"/>
</dbReference>
<proteinExistence type="predicted"/>
<sequence>MEKLKSNLQNMVIVLVAVAVICGGLLAFVNQTTKPAIDKQAEKTLADGIKAVLAADQVTVQDTKEVTRNIDGKDQVFVIYTTDKGTAVQSTDPNGFGGNLKVLVGFDENGVILGYTVLEHAETPGLGAKASDWFQKEQPGCIVGMNPAESNLTVSKDGGEIDAITASTITSRSFLRAVQQAFNTFKENK</sequence>
<name>A0AC61QT32_9BACT</name>
<evidence type="ECO:0000313" key="1">
    <source>
        <dbReference type="EMBL" id="TGX83618.1"/>
    </source>
</evidence>
<gene>
    <name evidence="1" type="ORF">E5358_02930</name>
</gene>
<evidence type="ECO:0000313" key="2">
    <source>
        <dbReference type="Proteomes" id="UP000308886"/>
    </source>
</evidence>
<protein>
    <submittedName>
        <fullName evidence="1">RnfABCDGE type electron transport complex subunit G</fullName>
    </submittedName>
</protein>
<comment type="caution">
    <text evidence="1">The sequence shown here is derived from an EMBL/GenBank/DDBJ whole genome shotgun (WGS) entry which is preliminary data.</text>
</comment>